<proteinExistence type="predicted"/>
<reference evidence="1 2" key="1">
    <citation type="submission" date="2019-07" db="EMBL/GenBank/DDBJ databases">
        <title>Whole genome shotgun sequence of Meiothermus hypogaeus NBRC 106114.</title>
        <authorList>
            <person name="Hosoyama A."/>
            <person name="Uohara A."/>
            <person name="Ohji S."/>
            <person name="Ichikawa N."/>
        </authorList>
    </citation>
    <scope>NUCLEOTIDE SEQUENCE [LARGE SCALE GENOMIC DNA]</scope>
    <source>
        <strain evidence="1 2">NBRC 106114</strain>
    </source>
</reference>
<evidence type="ECO:0000313" key="2">
    <source>
        <dbReference type="Proteomes" id="UP000321197"/>
    </source>
</evidence>
<protein>
    <submittedName>
        <fullName evidence="1">Uncharacterized protein</fullName>
    </submittedName>
</protein>
<name>A0A511R0L1_9DEIN</name>
<gene>
    <name evidence="1" type="ORF">MHY01S_13190</name>
</gene>
<sequence length="118" mass="13796">MLIRPRAKIVALSLRMPPGAIVVRACHDAELFLSRPVEAGGEVWREVRVREREGFRTLYELVAEGRFEERLLKSRVQFEKIQEGSRVYYVWRLGRPRGVSDKEVDGLDLEAERDDWRA</sequence>
<dbReference type="AlphaFoldDB" id="A0A511R0L1"/>
<accession>A0A511R0L1</accession>
<organism evidence="1 2">
    <name type="scientific">Meiothermus hypogaeus NBRC 106114</name>
    <dbReference type="NCBI Taxonomy" id="1227553"/>
    <lineage>
        <taxon>Bacteria</taxon>
        <taxon>Thermotogati</taxon>
        <taxon>Deinococcota</taxon>
        <taxon>Deinococci</taxon>
        <taxon>Thermales</taxon>
        <taxon>Thermaceae</taxon>
        <taxon>Meiothermus</taxon>
    </lineage>
</organism>
<comment type="caution">
    <text evidence="1">The sequence shown here is derived from an EMBL/GenBank/DDBJ whole genome shotgun (WGS) entry which is preliminary data.</text>
</comment>
<evidence type="ECO:0000313" key="1">
    <source>
        <dbReference type="EMBL" id="GEM83153.1"/>
    </source>
</evidence>
<dbReference type="EMBL" id="BJXL01000033">
    <property type="protein sequence ID" value="GEM83153.1"/>
    <property type="molecule type" value="Genomic_DNA"/>
</dbReference>
<dbReference type="Proteomes" id="UP000321197">
    <property type="component" value="Unassembled WGS sequence"/>
</dbReference>
<dbReference type="RefSeq" id="WP_013012797.1">
    <property type="nucleotide sequence ID" value="NZ_BJXL01000033.1"/>
</dbReference>